<protein>
    <submittedName>
        <fullName evidence="2">Sigma factor-like helix-turn-helix DNA-binding protein</fullName>
    </submittedName>
</protein>
<dbReference type="InterPro" id="IPR000792">
    <property type="entry name" value="Tscrpt_reg_LuxR_C"/>
</dbReference>
<dbReference type="CDD" id="cd06171">
    <property type="entry name" value="Sigma70_r4"/>
    <property type="match status" value="1"/>
</dbReference>
<dbReference type="PROSITE" id="PS50043">
    <property type="entry name" value="HTH_LUXR_2"/>
    <property type="match status" value="1"/>
</dbReference>
<evidence type="ECO:0000259" key="1">
    <source>
        <dbReference type="PROSITE" id="PS50043"/>
    </source>
</evidence>
<feature type="domain" description="HTH luxR-type" evidence="1">
    <location>
        <begin position="98"/>
        <end position="155"/>
    </location>
</feature>
<organism evidence="2 3">
    <name type="scientific">Thermaerobacter composti</name>
    <dbReference type="NCBI Taxonomy" id="554949"/>
    <lineage>
        <taxon>Bacteria</taxon>
        <taxon>Bacillati</taxon>
        <taxon>Bacillota</taxon>
        <taxon>Clostridia</taxon>
        <taxon>Eubacteriales</taxon>
        <taxon>Clostridiales Family XVII. Incertae Sedis</taxon>
        <taxon>Thermaerobacter</taxon>
    </lineage>
</organism>
<accession>A0ABZ0QUG8</accession>
<dbReference type="Proteomes" id="UP001304683">
    <property type="component" value="Chromosome"/>
</dbReference>
<dbReference type="RefSeq" id="WP_318751564.1">
    <property type="nucleotide sequence ID" value="NZ_CP132508.1"/>
</dbReference>
<proteinExistence type="predicted"/>
<keyword evidence="3" id="KW-1185">Reference proteome</keyword>
<dbReference type="InterPro" id="IPR013324">
    <property type="entry name" value="RNA_pol_sigma_r3/r4-like"/>
</dbReference>
<sequence length="155" mass="18096">MRPHLQDLIAEYRESLRLARRAWRLAESPGDREVIGGMIRDLQWTITYMETGYPPPERWGPYPRVVPVDPALLDRVRAVYCEFTDRGLGERAAMRSALWNELNRLSPMEREVFVLVVGEAFSEREVARMLKLSRRTVRTLLQRARQKLVVDSLAM</sequence>
<dbReference type="SUPFAM" id="SSF88659">
    <property type="entry name" value="Sigma3 and sigma4 domains of RNA polymerase sigma factors"/>
    <property type="match status" value="1"/>
</dbReference>
<dbReference type="Gene3D" id="1.10.10.10">
    <property type="entry name" value="Winged helix-like DNA-binding domain superfamily/Winged helix DNA-binding domain"/>
    <property type="match status" value="1"/>
</dbReference>
<reference evidence="2 3" key="1">
    <citation type="submission" date="2023-08" db="EMBL/GenBank/DDBJ databases">
        <title>Genome sequence of Thermaerobacter compostii strain Ins1, a spore-forming filamentous bacterium isolated from a deep geothermal reservoir.</title>
        <authorList>
            <person name="Bregnard D."/>
            <person name="Gonzalez D."/>
            <person name="Junier P."/>
        </authorList>
    </citation>
    <scope>NUCLEOTIDE SEQUENCE [LARGE SCALE GENOMIC DNA]</scope>
    <source>
        <strain evidence="2 3">Ins1</strain>
    </source>
</reference>
<name>A0ABZ0QUG8_9FIRM</name>
<dbReference type="Pfam" id="PF08281">
    <property type="entry name" value="Sigma70_r4_2"/>
    <property type="match status" value="1"/>
</dbReference>
<gene>
    <name evidence="2" type="ORF">Q5761_06065</name>
</gene>
<evidence type="ECO:0000313" key="2">
    <source>
        <dbReference type="EMBL" id="WPD20193.1"/>
    </source>
</evidence>
<dbReference type="InterPro" id="IPR036388">
    <property type="entry name" value="WH-like_DNA-bd_sf"/>
</dbReference>
<dbReference type="InterPro" id="IPR013249">
    <property type="entry name" value="RNA_pol_sigma70_r4_t2"/>
</dbReference>
<dbReference type="EMBL" id="CP132508">
    <property type="protein sequence ID" value="WPD20193.1"/>
    <property type="molecule type" value="Genomic_DNA"/>
</dbReference>
<evidence type="ECO:0000313" key="3">
    <source>
        <dbReference type="Proteomes" id="UP001304683"/>
    </source>
</evidence>